<dbReference type="GO" id="GO:0000922">
    <property type="term" value="C:spindle pole"/>
    <property type="evidence" value="ECO:0007669"/>
    <property type="project" value="TreeGrafter"/>
</dbReference>
<sequence length="109" mass="12379">MGETCLDEKEFDDWFIESLKIYNNIHEYQLEHPTKVIEWTTEKAICVAELLLPLKCLSIQGVQGLCAVRDVKVVLGGFSDGAVHSLRTIPSTSWLGFCSDIYCQLWDLI</sequence>
<dbReference type="Proteomes" id="UP000694395">
    <property type="component" value="Chromosome Y"/>
</dbReference>
<evidence type="ECO:0000313" key="2">
    <source>
        <dbReference type="Proteomes" id="UP000694395"/>
    </source>
</evidence>
<dbReference type="PANTHER" id="PTHR46947">
    <property type="entry name" value="WD REPEAT-CONTAINING PROTEIN 73"/>
    <property type="match status" value="1"/>
</dbReference>
<reference evidence="1" key="3">
    <citation type="submission" date="2025-09" db="UniProtKB">
        <authorList>
            <consortium name="Ensembl"/>
        </authorList>
    </citation>
    <scope>IDENTIFICATION</scope>
</reference>
<proteinExistence type="predicted"/>
<organism evidence="1 2">
    <name type="scientific">Oncorhynchus mykiss</name>
    <name type="common">Rainbow trout</name>
    <name type="synonym">Salmo gairdneri</name>
    <dbReference type="NCBI Taxonomy" id="8022"/>
    <lineage>
        <taxon>Eukaryota</taxon>
        <taxon>Metazoa</taxon>
        <taxon>Chordata</taxon>
        <taxon>Craniata</taxon>
        <taxon>Vertebrata</taxon>
        <taxon>Euteleostomi</taxon>
        <taxon>Actinopterygii</taxon>
        <taxon>Neopterygii</taxon>
        <taxon>Teleostei</taxon>
        <taxon>Protacanthopterygii</taxon>
        <taxon>Salmoniformes</taxon>
        <taxon>Salmonidae</taxon>
        <taxon>Salmoninae</taxon>
        <taxon>Oncorhynchus</taxon>
    </lineage>
</organism>
<protein>
    <submittedName>
        <fullName evidence="1">Uncharacterized protein</fullName>
    </submittedName>
</protein>
<keyword evidence="2" id="KW-1185">Reference proteome</keyword>
<dbReference type="AlphaFoldDB" id="A0A8K9XLA8"/>
<dbReference type="InterPro" id="IPR042795">
    <property type="entry name" value="Wdr73"/>
</dbReference>
<name>A0A8K9XLA8_ONCMY</name>
<reference evidence="1" key="2">
    <citation type="submission" date="2025-08" db="UniProtKB">
        <authorList>
            <consortium name="Ensembl"/>
        </authorList>
    </citation>
    <scope>IDENTIFICATION</scope>
</reference>
<evidence type="ECO:0000313" key="1">
    <source>
        <dbReference type="Ensembl" id="ENSOMYP00000135280.1"/>
    </source>
</evidence>
<accession>A0A8K9XLA8</accession>
<dbReference type="Ensembl" id="ENSOMYT00000148148.1">
    <property type="protein sequence ID" value="ENSOMYP00000135280.1"/>
    <property type="gene ID" value="ENSOMYG00000064410.1"/>
</dbReference>
<reference evidence="1" key="1">
    <citation type="submission" date="2020-07" db="EMBL/GenBank/DDBJ databases">
        <title>A long reads based de novo assembly of the rainbow trout Arlee double haploid line genome.</title>
        <authorList>
            <person name="Gao G."/>
            <person name="Palti Y."/>
        </authorList>
    </citation>
    <scope>NUCLEOTIDE SEQUENCE [LARGE SCALE GENOMIC DNA]</scope>
</reference>
<dbReference type="GO" id="GO:0031122">
    <property type="term" value="P:cytoplasmic microtubule organization"/>
    <property type="evidence" value="ECO:0007669"/>
    <property type="project" value="TreeGrafter"/>
</dbReference>
<dbReference type="PANTHER" id="PTHR46947:SF1">
    <property type="entry name" value="WD REPEAT-CONTAINING PROTEIN 73"/>
    <property type="match status" value="1"/>
</dbReference>
<dbReference type="GO" id="GO:0005829">
    <property type="term" value="C:cytosol"/>
    <property type="evidence" value="ECO:0007669"/>
    <property type="project" value="TreeGrafter"/>
</dbReference>